<evidence type="ECO:0000256" key="3">
    <source>
        <dbReference type="ARBA" id="ARBA00022825"/>
    </source>
</evidence>
<keyword evidence="1 6" id="KW-0645">Protease</keyword>
<evidence type="ECO:0000256" key="1">
    <source>
        <dbReference type="ARBA" id="ARBA00022670"/>
    </source>
</evidence>
<dbReference type="SMART" id="SM00020">
    <property type="entry name" value="Tryp_SPc"/>
    <property type="match status" value="1"/>
</dbReference>
<dbReference type="InterPro" id="IPR018114">
    <property type="entry name" value="TRYPSIN_HIS"/>
</dbReference>
<comment type="similarity">
    <text evidence="5">Belongs to the peptidase S1 family. CLIP subfamily.</text>
</comment>
<accession>A0A7R9AX40</accession>
<dbReference type="PRINTS" id="PR00722">
    <property type="entry name" value="CHYMOTRYPSIN"/>
</dbReference>
<dbReference type="InterPro" id="IPR001254">
    <property type="entry name" value="Trypsin_dom"/>
</dbReference>
<dbReference type="PANTHER" id="PTHR24264">
    <property type="entry name" value="TRYPSIN-RELATED"/>
    <property type="match status" value="1"/>
</dbReference>
<dbReference type="SUPFAM" id="SSF50494">
    <property type="entry name" value="Trypsin-like serine proteases"/>
    <property type="match status" value="1"/>
</dbReference>
<evidence type="ECO:0000256" key="2">
    <source>
        <dbReference type="ARBA" id="ARBA00022801"/>
    </source>
</evidence>
<dbReference type="InterPro" id="IPR009003">
    <property type="entry name" value="Peptidase_S1_PA"/>
</dbReference>
<dbReference type="PROSITE" id="PS00134">
    <property type="entry name" value="TRYPSIN_HIS"/>
    <property type="match status" value="1"/>
</dbReference>
<dbReference type="InterPro" id="IPR033116">
    <property type="entry name" value="TRYPSIN_SER"/>
</dbReference>
<dbReference type="Pfam" id="PF00089">
    <property type="entry name" value="Trypsin"/>
    <property type="match status" value="1"/>
</dbReference>
<sequence>MTSQGVQVEETRVGLKLSLENSGHQFCGASAIAEYWALTAGHCVQDITEIEDLAVRAGTIAKGTNGTVHHVQRVIVHHNFNSRDFLDNDIALLQVVEPFSKNKYVKYVELPEQGEITPVGTKAWVAGWGLTEPDMKGRTSLLKHANVNVLEKERCEDSPKLTGMYAITSGMICAESKGRSSYKGDSGGPLVVKIGKKVKQIGVVSWGDYTGRFAFPGIYTKVSQYRLWIYLKSNI</sequence>
<dbReference type="EMBL" id="OC002354">
    <property type="protein sequence ID" value="CAD7261715.1"/>
    <property type="molecule type" value="Genomic_DNA"/>
</dbReference>
<dbReference type="InterPro" id="IPR001314">
    <property type="entry name" value="Peptidase_S1A"/>
</dbReference>
<keyword evidence="3 6" id="KW-0720">Serine protease</keyword>
<evidence type="ECO:0000313" key="8">
    <source>
        <dbReference type="EMBL" id="CAD7261715.1"/>
    </source>
</evidence>
<dbReference type="Gene3D" id="2.40.10.10">
    <property type="entry name" value="Trypsin-like serine proteases"/>
    <property type="match status" value="1"/>
</dbReference>
<name>A0A7R9AX40_TIMSH</name>
<evidence type="ECO:0000259" key="7">
    <source>
        <dbReference type="PROSITE" id="PS50240"/>
    </source>
</evidence>
<dbReference type="InterPro" id="IPR050127">
    <property type="entry name" value="Serine_Proteases_S1"/>
</dbReference>
<dbReference type="PANTHER" id="PTHR24264:SF83">
    <property type="entry name" value="COMPLEMENT FACTOR I"/>
    <property type="match status" value="1"/>
</dbReference>
<keyword evidence="2 6" id="KW-0378">Hydrolase</keyword>
<reference evidence="8" key="1">
    <citation type="submission" date="2020-11" db="EMBL/GenBank/DDBJ databases">
        <authorList>
            <person name="Tran Van P."/>
        </authorList>
    </citation>
    <scope>NUCLEOTIDE SEQUENCE</scope>
</reference>
<organism evidence="8">
    <name type="scientific">Timema shepardi</name>
    <name type="common">Walking stick</name>
    <dbReference type="NCBI Taxonomy" id="629360"/>
    <lineage>
        <taxon>Eukaryota</taxon>
        <taxon>Metazoa</taxon>
        <taxon>Ecdysozoa</taxon>
        <taxon>Arthropoda</taxon>
        <taxon>Hexapoda</taxon>
        <taxon>Insecta</taxon>
        <taxon>Pterygota</taxon>
        <taxon>Neoptera</taxon>
        <taxon>Polyneoptera</taxon>
        <taxon>Phasmatodea</taxon>
        <taxon>Timematodea</taxon>
        <taxon>Timematoidea</taxon>
        <taxon>Timematidae</taxon>
        <taxon>Timema</taxon>
    </lineage>
</organism>
<dbReference type="GO" id="GO:0004252">
    <property type="term" value="F:serine-type endopeptidase activity"/>
    <property type="evidence" value="ECO:0007669"/>
    <property type="project" value="InterPro"/>
</dbReference>
<dbReference type="InterPro" id="IPR043504">
    <property type="entry name" value="Peptidase_S1_PA_chymotrypsin"/>
</dbReference>
<dbReference type="GO" id="GO:0006508">
    <property type="term" value="P:proteolysis"/>
    <property type="evidence" value="ECO:0007669"/>
    <property type="project" value="UniProtKB-KW"/>
</dbReference>
<keyword evidence="4" id="KW-1015">Disulfide bond</keyword>
<evidence type="ECO:0000256" key="6">
    <source>
        <dbReference type="RuleBase" id="RU363034"/>
    </source>
</evidence>
<dbReference type="AlphaFoldDB" id="A0A7R9AX40"/>
<gene>
    <name evidence="8" type="ORF">TSIB3V08_LOCUS5842</name>
</gene>
<evidence type="ECO:0000256" key="5">
    <source>
        <dbReference type="ARBA" id="ARBA00024195"/>
    </source>
</evidence>
<dbReference type="PROSITE" id="PS00135">
    <property type="entry name" value="TRYPSIN_SER"/>
    <property type="match status" value="1"/>
</dbReference>
<evidence type="ECO:0000256" key="4">
    <source>
        <dbReference type="ARBA" id="ARBA00023157"/>
    </source>
</evidence>
<dbReference type="FunFam" id="2.40.10.10:FF:000002">
    <property type="entry name" value="Transmembrane protease serine"/>
    <property type="match status" value="1"/>
</dbReference>
<proteinExistence type="inferred from homology"/>
<protein>
    <recommendedName>
        <fullName evidence="7">Peptidase S1 domain-containing protein</fullName>
    </recommendedName>
</protein>
<dbReference type="FunFam" id="2.40.10.10:FF:000068">
    <property type="entry name" value="transmembrane protease serine 2"/>
    <property type="match status" value="1"/>
</dbReference>
<feature type="domain" description="Peptidase S1" evidence="7">
    <location>
        <begin position="13"/>
        <end position="234"/>
    </location>
</feature>
<dbReference type="GO" id="GO:0005615">
    <property type="term" value="C:extracellular space"/>
    <property type="evidence" value="ECO:0007669"/>
    <property type="project" value="TreeGrafter"/>
</dbReference>
<dbReference type="CDD" id="cd00190">
    <property type="entry name" value="Tryp_SPc"/>
    <property type="match status" value="1"/>
</dbReference>
<dbReference type="PROSITE" id="PS50240">
    <property type="entry name" value="TRYPSIN_DOM"/>
    <property type="match status" value="1"/>
</dbReference>